<evidence type="ECO:0000313" key="2">
    <source>
        <dbReference type="EMBL" id="JAC49915.1"/>
    </source>
</evidence>
<evidence type="ECO:0000256" key="1">
    <source>
        <dbReference type="SAM" id="MobiDB-lite"/>
    </source>
</evidence>
<gene>
    <name evidence="2" type="primary">DOM</name>
</gene>
<keyword evidence="2" id="KW-0378">Hydrolase</keyword>
<keyword evidence="2" id="KW-0547">Nucleotide-binding</keyword>
<protein>
    <submittedName>
        <fullName evidence="2">Helicase domino</fullName>
    </submittedName>
</protein>
<keyword evidence="2" id="KW-0067">ATP-binding</keyword>
<feature type="compositionally biased region" description="Gly residues" evidence="1">
    <location>
        <begin position="1"/>
        <end position="11"/>
    </location>
</feature>
<name>A0A034W702_BACDO</name>
<dbReference type="AlphaFoldDB" id="A0A034W702"/>
<sequence length="434" mass="46865">MNEGESAGGGHQRASPAPPAVSDHRSVLSSTNTTASVATTTYTGIITPTTITVATPEAHQVVATTFVDTSVTPRSFQQAFTQQHLPKLQTQQQQINTTTTRITNLQSSQNKSLQQKFQQQVAQAQQTSMPQKSLIAVTANTASDFVSLAQNPIENITGAQNTQRVITTETSGSLINSFISSTSTSSVIGEAAQQDTYSGSPLAKRPKLVGNSIGGGSLTASLLPASGSTPENSNTAVSAPQDINALKKRIVEQKYLRLRSLKERHTENVAELFYLQSGGNMMDYPTWRKKPPTPQFVTFSNAYRLDQLVNEDKAAALAQQQQQQQQQSHQQVTLVTAQHQQQPQQLQAPQTQTIYLQAAPTASPQTTTATICCTTATGEQQQQQVQVQQQPQVQAIQTHAAVAQPTTTILVYNGVYYAPVIPAICTCNQTWLST</sequence>
<proteinExistence type="predicted"/>
<keyword evidence="2" id="KW-0347">Helicase</keyword>
<dbReference type="OrthoDB" id="372624at2759"/>
<dbReference type="EMBL" id="GAKP01009037">
    <property type="protein sequence ID" value="JAC49915.1"/>
    <property type="molecule type" value="Transcribed_RNA"/>
</dbReference>
<accession>A0A034W702</accession>
<dbReference type="GO" id="GO:0004386">
    <property type="term" value="F:helicase activity"/>
    <property type="evidence" value="ECO:0007669"/>
    <property type="project" value="UniProtKB-KW"/>
</dbReference>
<reference evidence="2" key="1">
    <citation type="journal article" date="2014" name="BMC Genomics">
        <title>Characterizing the developmental transcriptome of the oriental fruit fly, Bactrocera dorsalis (Diptera: Tephritidae) through comparative genomic analysis with Drosophila melanogaster utilizing modENCODE datasets.</title>
        <authorList>
            <person name="Geib S.M."/>
            <person name="Calla B."/>
            <person name="Hall B."/>
            <person name="Hou S."/>
            <person name="Manoukis N.C."/>
        </authorList>
    </citation>
    <scope>NUCLEOTIDE SEQUENCE</scope>
    <source>
        <strain evidence="2">Punador</strain>
    </source>
</reference>
<feature type="region of interest" description="Disordered" evidence="1">
    <location>
        <begin position="1"/>
        <end position="32"/>
    </location>
</feature>
<organism evidence="2">
    <name type="scientific">Bactrocera dorsalis</name>
    <name type="common">Oriental fruit fly</name>
    <name type="synonym">Dacus dorsalis</name>
    <dbReference type="NCBI Taxonomy" id="27457"/>
    <lineage>
        <taxon>Eukaryota</taxon>
        <taxon>Metazoa</taxon>
        <taxon>Ecdysozoa</taxon>
        <taxon>Arthropoda</taxon>
        <taxon>Hexapoda</taxon>
        <taxon>Insecta</taxon>
        <taxon>Pterygota</taxon>
        <taxon>Neoptera</taxon>
        <taxon>Endopterygota</taxon>
        <taxon>Diptera</taxon>
        <taxon>Brachycera</taxon>
        <taxon>Muscomorpha</taxon>
        <taxon>Tephritoidea</taxon>
        <taxon>Tephritidae</taxon>
        <taxon>Bactrocera</taxon>
        <taxon>Bactrocera</taxon>
    </lineage>
</organism>
<dbReference type="EMBL" id="GAKP01009035">
    <property type="protein sequence ID" value="JAC49917.1"/>
    <property type="molecule type" value="Transcribed_RNA"/>
</dbReference>